<dbReference type="CDD" id="cd00466">
    <property type="entry name" value="DHQase_II"/>
    <property type="match status" value="1"/>
</dbReference>
<dbReference type="GO" id="GO:0009073">
    <property type="term" value="P:aromatic amino acid family biosynthetic process"/>
    <property type="evidence" value="ECO:0007669"/>
    <property type="project" value="UniProtKB-KW"/>
</dbReference>
<evidence type="ECO:0000256" key="8">
    <source>
        <dbReference type="HAMAP-Rule" id="MF_00169"/>
    </source>
</evidence>
<reference evidence="12 13" key="1">
    <citation type="submission" date="2018-11" db="EMBL/GenBank/DDBJ databases">
        <title>Sequencing the genomes of 1000 actinobacteria strains.</title>
        <authorList>
            <person name="Klenk H.-P."/>
        </authorList>
    </citation>
    <scope>NUCLEOTIDE SEQUENCE [LARGE SCALE GENOMIC DNA]</scope>
    <source>
        <strain evidence="12 13">DSM 12652</strain>
    </source>
</reference>
<dbReference type="AlphaFoldDB" id="A0A3N2CSS5"/>
<dbReference type="UniPathway" id="UPA00053">
    <property type="reaction ID" value="UER00086"/>
</dbReference>
<evidence type="ECO:0000313" key="13">
    <source>
        <dbReference type="Proteomes" id="UP000281738"/>
    </source>
</evidence>
<dbReference type="InterPro" id="IPR018509">
    <property type="entry name" value="DHquinase_II_CS"/>
</dbReference>
<dbReference type="PANTHER" id="PTHR21272:SF3">
    <property type="entry name" value="CATABOLIC 3-DEHYDROQUINASE"/>
    <property type="match status" value="1"/>
</dbReference>
<dbReference type="GO" id="GO:0009423">
    <property type="term" value="P:chorismate biosynthetic process"/>
    <property type="evidence" value="ECO:0007669"/>
    <property type="project" value="UniProtKB-UniRule"/>
</dbReference>
<dbReference type="GO" id="GO:0003855">
    <property type="term" value="F:3-dehydroquinate dehydratase activity"/>
    <property type="evidence" value="ECO:0007669"/>
    <property type="project" value="UniProtKB-UniRule"/>
</dbReference>
<keyword evidence="6 8" id="KW-0057">Aromatic amino acid biosynthesis</keyword>
<comment type="pathway">
    <text evidence="2 8">Metabolic intermediate biosynthesis; chorismate biosynthesis; chorismate from D-erythrose 4-phosphate and phosphoenolpyruvate: step 3/7.</text>
</comment>
<dbReference type="SUPFAM" id="SSF52304">
    <property type="entry name" value="Type II 3-dehydroquinate dehydratase"/>
    <property type="match status" value="1"/>
</dbReference>
<evidence type="ECO:0000256" key="4">
    <source>
        <dbReference type="ARBA" id="ARBA00011193"/>
    </source>
</evidence>
<comment type="catalytic activity">
    <reaction evidence="1 8">
        <text>3-dehydroquinate = 3-dehydroshikimate + H2O</text>
        <dbReference type="Rhea" id="RHEA:21096"/>
        <dbReference type="ChEBI" id="CHEBI:15377"/>
        <dbReference type="ChEBI" id="CHEBI:16630"/>
        <dbReference type="ChEBI" id="CHEBI:32364"/>
        <dbReference type="EC" id="4.2.1.10"/>
    </reaction>
</comment>
<proteinExistence type="inferred from homology"/>
<feature type="binding site" evidence="8 10">
    <location>
        <position position="93"/>
    </location>
    <ligand>
        <name>substrate</name>
    </ligand>
</feature>
<evidence type="ECO:0000256" key="1">
    <source>
        <dbReference type="ARBA" id="ARBA00001864"/>
    </source>
</evidence>
<dbReference type="NCBIfam" id="NF003807">
    <property type="entry name" value="PRK05395.1-4"/>
    <property type="match status" value="1"/>
</dbReference>
<dbReference type="PIRSF" id="PIRSF001399">
    <property type="entry name" value="DHquinase_II"/>
    <property type="match status" value="1"/>
</dbReference>
<evidence type="ECO:0000256" key="3">
    <source>
        <dbReference type="ARBA" id="ARBA00011037"/>
    </source>
</evidence>
<keyword evidence="7 8" id="KW-0456">Lyase</keyword>
<dbReference type="GO" id="GO:0008652">
    <property type="term" value="P:amino acid biosynthetic process"/>
    <property type="evidence" value="ECO:0007669"/>
    <property type="project" value="UniProtKB-KW"/>
</dbReference>
<evidence type="ECO:0000256" key="6">
    <source>
        <dbReference type="ARBA" id="ARBA00023141"/>
    </source>
</evidence>
<keyword evidence="13" id="KW-1185">Reference proteome</keyword>
<dbReference type="RefSeq" id="WP_123389715.1">
    <property type="nucleotide sequence ID" value="NZ_RKHO01000001.1"/>
</dbReference>
<dbReference type="PROSITE" id="PS01029">
    <property type="entry name" value="DEHYDROQUINASE_II"/>
    <property type="match status" value="1"/>
</dbReference>
<dbReference type="Pfam" id="PF01220">
    <property type="entry name" value="DHquinase_II"/>
    <property type="match status" value="1"/>
</dbReference>
<evidence type="ECO:0000256" key="10">
    <source>
        <dbReference type="PIRSR" id="PIRSR001399-2"/>
    </source>
</evidence>
<evidence type="ECO:0000256" key="11">
    <source>
        <dbReference type="PIRSR" id="PIRSR001399-3"/>
    </source>
</evidence>
<feature type="binding site" evidence="8 10">
    <location>
        <begin position="114"/>
        <end position="115"/>
    </location>
    <ligand>
        <name>substrate</name>
    </ligand>
</feature>
<dbReference type="InterPro" id="IPR036441">
    <property type="entry name" value="DHquinase_II_sf"/>
</dbReference>
<accession>A0A3N2CSS5</accession>
<dbReference type="GO" id="GO:0019631">
    <property type="term" value="P:quinate catabolic process"/>
    <property type="evidence" value="ECO:0007669"/>
    <property type="project" value="TreeGrafter"/>
</dbReference>
<comment type="subunit">
    <text evidence="4 8">Homododecamer.</text>
</comment>
<keyword evidence="8" id="KW-0028">Amino-acid biosynthesis</keyword>
<feature type="binding site" evidence="8 10">
    <location>
        <position position="100"/>
    </location>
    <ligand>
        <name>substrate</name>
    </ligand>
</feature>
<protein>
    <recommendedName>
        <fullName evidence="5 8">3-dehydroquinate dehydratase</fullName>
        <shortName evidence="8">3-dehydroquinase</shortName>
        <ecNumber evidence="5 8">4.2.1.10</ecNumber>
    </recommendedName>
    <alternativeName>
        <fullName evidence="8">Type II DHQase</fullName>
    </alternativeName>
</protein>
<comment type="similarity">
    <text evidence="3 8">Belongs to the type-II 3-dehydroquinase family.</text>
</comment>
<evidence type="ECO:0000256" key="2">
    <source>
        <dbReference type="ARBA" id="ARBA00004902"/>
    </source>
</evidence>
<comment type="caution">
    <text evidence="12">The sequence shown here is derived from an EMBL/GenBank/DDBJ whole genome shotgun (WGS) entry which is preliminary data.</text>
</comment>
<dbReference type="EC" id="4.2.1.10" evidence="5 8"/>
<evidence type="ECO:0000313" key="12">
    <source>
        <dbReference type="EMBL" id="ROR90591.1"/>
    </source>
</evidence>
<feature type="binding site" evidence="8 10">
    <location>
        <position position="125"/>
    </location>
    <ligand>
        <name>substrate</name>
    </ligand>
</feature>
<feature type="active site" description="Proton donor" evidence="8 9">
    <location>
        <position position="113"/>
    </location>
</feature>
<dbReference type="EMBL" id="RKHO01000001">
    <property type="protein sequence ID" value="ROR90591.1"/>
    <property type="molecule type" value="Genomic_DNA"/>
</dbReference>
<gene>
    <name evidence="8" type="primary">aroQ</name>
    <name evidence="12" type="ORF">EDD33_1437</name>
</gene>
<sequence>MTETTTGTTTGTGPTTVLVLNGPNLGRLGKRQPEIYGHTTYADLVGLCEQWGHDLGLAVEVRQTNHEGVLLDWLNQAADDGTPVVLNAAAWTHYSLALYDACAQLTAPLVEVHISDPKNRPEEFRHTSHVTPHAAHEVVGQGVDGYRVALEHLAGDRT</sequence>
<name>A0A3N2CSS5_9ACTN</name>
<dbReference type="InterPro" id="IPR001874">
    <property type="entry name" value="DHquinase_II"/>
</dbReference>
<comment type="function">
    <text evidence="8">Catalyzes a trans-dehydration via an enolate intermediate.</text>
</comment>
<dbReference type="PANTHER" id="PTHR21272">
    <property type="entry name" value="CATABOLIC 3-DEHYDROQUINASE"/>
    <property type="match status" value="1"/>
</dbReference>
<dbReference type="HAMAP" id="MF_00169">
    <property type="entry name" value="AroQ"/>
    <property type="match status" value="1"/>
</dbReference>
<evidence type="ECO:0000256" key="7">
    <source>
        <dbReference type="ARBA" id="ARBA00023239"/>
    </source>
</evidence>
<feature type="active site" description="Proton acceptor" evidence="8 9">
    <location>
        <position position="36"/>
    </location>
</feature>
<feature type="site" description="Transition state stabilizer" evidence="8 11">
    <location>
        <position position="31"/>
    </location>
</feature>
<dbReference type="OrthoDB" id="9790793at2"/>
<evidence type="ECO:0000256" key="5">
    <source>
        <dbReference type="ARBA" id="ARBA00012060"/>
    </source>
</evidence>
<dbReference type="Proteomes" id="UP000281738">
    <property type="component" value="Unassembled WGS sequence"/>
</dbReference>
<evidence type="ECO:0000256" key="9">
    <source>
        <dbReference type="PIRSR" id="PIRSR001399-1"/>
    </source>
</evidence>
<organism evidence="12 13">
    <name type="scientific">Nocardioides aurantiacus</name>
    <dbReference type="NCBI Taxonomy" id="86796"/>
    <lineage>
        <taxon>Bacteria</taxon>
        <taxon>Bacillati</taxon>
        <taxon>Actinomycetota</taxon>
        <taxon>Actinomycetes</taxon>
        <taxon>Propionibacteriales</taxon>
        <taxon>Nocardioidaceae</taxon>
        <taxon>Nocardioides</taxon>
    </lineage>
</organism>
<dbReference type="Gene3D" id="3.40.50.9100">
    <property type="entry name" value="Dehydroquinase, class II"/>
    <property type="match status" value="1"/>
</dbReference>
<feature type="binding site" evidence="8 10">
    <location>
        <position position="87"/>
    </location>
    <ligand>
        <name>substrate</name>
    </ligand>
</feature>